<sequence>MKRCLYFLTLILCINMSTVLANDTMDFTVQVQDQNKDQIEPYSRGSFRSPSGSFSGGSRAAPRGGYNTGPRAPSPNVTRNPRTQPGQQANPTSRWGGLFGGIAAGAIIGSLLHPFGGYGYGGGGFSLIGILFWVVIIYVGYKLFQKFREKNR</sequence>
<feature type="transmembrane region" description="Helical" evidence="2">
    <location>
        <begin position="120"/>
        <end position="144"/>
    </location>
</feature>
<dbReference type="RefSeq" id="WP_166157880.1">
    <property type="nucleotide sequence ID" value="NZ_JAAOIW010000030.1"/>
</dbReference>
<reference evidence="4" key="1">
    <citation type="submission" date="2020-03" db="EMBL/GenBank/DDBJ databases">
        <title>Draft sequencing of Paenibacilllus sp. S3N08.</title>
        <authorList>
            <person name="Kim D.-U."/>
        </authorList>
    </citation>
    <scope>NUCLEOTIDE SEQUENCE</scope>
    <source>
        <strain evidence="4">S3N08</strain>
    </source>
</reference>
<keyword evidence="2" id="KW-0472">Membrane</keyword>
<keyword evidence="3" id="KW-0732">Signal</keyword>
<keyword evidence="2" id="KW-0812">Transmembrane</keyword>
<feature type="compositionally biased region" description="Polar residues" evidence="1">
    <location>
        <begin position="75"/>
        <end position="92"/>
    </location>
</feature>
<evidence type="ECO:0000256" key="1">
    <source>
        <dbReference type="SAM" id="MobiDB-lite"/>
    </source>
</evidence>
<protein>
    <recommendedName>
        <fullName evidence="6">Transmembrane protein</fullName>
    </recommendedName>
</protein>
<feature type="signal peptide" evidence="3">
    <location>
        <begin position="1"/>
        <end position="21"/>
    </location>
</feature>
<proteinExistence type="predicted"/>
<feature type="compositionally biased region" description="Low complexity" evidence="1">
    <location>
        <begin position="43"/>
        <end position="65"/>
    </location>
</feature>
<gene>
    <name evidence="4" type="ORF">G9U52_36915</name>
</gene>
<keyword evidence="2" id="KW-1133">Transmembrane helix</keyword>
<feature type="region of interest" description="Disordered" evidence="1">
    <location>
        <begin position="38"/>
        <end position="92"/>
    </location>
</feature>
<evidence type="ECO:0000256" key="2">
    <source>
        <dbReference type="SAM" id="Phobius"/>
    </source>
</evidence>
<evidence type="ECO:0000313" key="5">
    <source>
        <dbReference type="Proteomes" id="UP001165962"/>
    </source>
</evidence>
<dbReference type="Proteomes" id="UP001165962">
    <property type="component" value="Unassembled WGS sequence"/>
</dbReference>
<keyword evidence="5" id="KW-1185">Reference proteome</keyword>
<organism evidence="4 5">
    <name type="scientific">Paenibacillus agricola</name>
    <dbReference type="NCBI Taxonomy" id="2716264"/>
    <lineage>
        <taxon>Bacteria</taxon>
        <taxon>Bacillati</taxon>
        <taxon>Bacillota</taxon>
        <taxon>Bacilli</taxon>
        <taxon>Bacillales</taxon>
        <taxon>Paenibacillaceae</taxon>
        <taxon>Paenibacillus</taxon>
    </lineage>
</organism>
<comment type="caution">
    <text evidence="4">The sequence shown here is derived from an EMBL/GenBank/DDBJ whole genome shotgun (WGS) entry which is preliminary data.</text>
</comment>
<accession>A0ABX0JLZ0</accession>
<dbReference type="EMBL" id="JAAOIW010000030">
    <property type="protein sequence ID" value="NHN35306.1"/>
    <property type="molecule type" value="Genomic_DNA"/>
</dbReference>
<evidence type="ECO:0000256" key="3">
    <source>
        <dbReference type="SAM" id="SignalP"/>
    </source>
</evidence>
<evidence type="ECO:0000313" key="4">
    <source>
        <dbReference type="EMBL" id="NHN35306.1"/>
    </source>
</evidence>
<evidence type="ECO:0008006" key="6">
    <source>
        <dbReference type="Google" id="ProtNLM"/>
    </source>
</evidence>
<feature type="chain" id="PRO_5047268433" description="Transmembrane protein" evidence="3">
    <location>
        <begin position="22"/>
        <end position="152"/>
    </location>
</feature>
<name>A0ABX0JLZ0_9BACL</name>